<protein>
    <submittedName>
        <fullName evidence="1">Uncharacterized protein</fullName>
    </submittedName>
</protein>
<keyword evidence="2" id="KW-1185">Reference proteome</keyword>
<dbReference type="EMBL" id="CM042037">
    <property type="protein sequence ID" value="KAI3743473.1"/>
    <property type="molecule type" value="Genomic_DNA"/>
</dbReference>
<evidence type="ECO:0000313" key="1">
    <source>
        <dbReference type="EMBL" id="KAI3743473.1"/>
    </source>
</evidence>
<reference evidence="1 2" key="2">
    <citation type="journal article" date="2022" name="Mol. Ecol. Resour.">
        <title>The genomes of chicory, endive, great burdock and yacon provide insights into Asteraceae paleo-polyploidization history and plant inulin production.</title>
        <authorList>
            <person name="Fan W."/>
            <person name="Wang S."/>
            <person name="Wang H."/>
            <person name="Wang A."/>
            <person name="Jiang F."/>
            <person name="Liu H."/>
            <person name="Zhao H."/>
            <person name="Xu D."/>
            <person name="Zhang Y."/>
        </authorList>
    </citation>
    <scope>NUCLEOTIDE SEQUENCE [LARGE SCALE GENOMIC DNA]</scope>
    <source>
        <strain evidence="2">cv. Yunnan</strain>
        <tissue evidence="1">Leaves</tissue>
    </source>
</reference>
<dbReference type="Proteomes" id="UP001056120">
    <property type="component" value="Linkage Group LG20"/>
</dbReference>
<sequence>MLKDLQVFTVVRVIFQLCEEIPCIYAVVVALLSEDTVKTIVTGMLQWPHRIVVPIGGVNVDTRCSDPDYLLHISVHVCSTTLWHASSWFLFCSSRVIIDDMHKSLGLYNTMACTNLIFKL</sequence>
<proteinExistence type="predicted"/>
<comment type="caution">
    <text evidence="1">The sequence shown here is derived from an EMBL/GenBank/DDBJ whole genome shotgun (WGS) entry which is preliminary data.</text>
</comment>
<reference evidence="2" key="1">
    <citation type="journal article" date="2022" name="Mol. Ecol. Resour.">
        <title>The genomes of chicory, endive, great burdock and yacon provide insights into Asteraceae palaeo-polyploidization history and plant inulin production.</title>
        <authorList>
            <person name="Fan W."/>
            <person name="Wang S."/>
            <person name="Wang H."/>
            <person name="Wang A."/>
            <person name="Jiang F."/>
            <person name="Liu H."/>
            <person name="Zhao H."/>
            <person name="Xu D."/>
            <person name="Zhang Y."/>
        </authorList>
    </citation>
    <scope>NUCLEOTIDE SEQUENCE [LARGE SCALE GENOMIC DNA]</scope>
    <source>
        <strain evidence="2">cv. Yunnan</strain>
    </source>
</reference>
<organism evidence="1 2">
    <name type="scientific">Smallanthus sonchifolius</name>
    <dbReference type="NCBI Taxonomy" id="185202"/>
    <lineage>
        <taxon>Eukaryota</taxon>
        <taxon>Viridiplantae</taxon>
        <taxon>Streptophyta</taxon>
        <taxon>Embryophyta</taxon>
        <taxon>Tracheophyta</taxon>
        <taxon>Spermatophyta</taxon>
        <taxon>Magnoliopsida</taxon>
        <taxon>eudicotyledons</taxon>
        <taxon>Gunneridae</taxon>
        <taxon>Pentapetalae</taxon>
        <taxon>asterids</taxon>
        <taxon>campanulids</taxon>
        <taxon>Asterales</taxon>
        <taxon>Asteraceae</taxon>
        <taxon>Asteroideae</taxon>
        <taxon>Heliantheae alliance</taxon>
        <taxon>Millerieae</taxon>
        <taxon>Smallanthus</taxon>
    </lineage>
</organism>
<gene>
    <name evidence="1" type="ORF">L1987_61183</name>
</gene>
<accession>A0ACB9DAI2</accession>
<evidence type="ECO:0000313" key="2">
    <source>
        <dbReference type="Proteomes" id="UP001056120"/>
    </source>
</evidence>
<name>A0ACB9DAI2_9ASTR</name>